<dbReference type="InterPro" id="IPR056924">
    <property type="entry name" value="SH3_Tf2-1"/>
</dbReference>
<dbReference type="Pfam" id="PF24626">
    <property type="entry name" value="SH3_Tf2-1"/>
    <property type="match status" value="1"/>
</dbReference>
<dbReference type="EMBL" id="CAKOGL010000025">
    <property type="protein sequence ID" value="CAH2102561.1"/>
    <property type="molecule type" value="Genomic_DNA"/>
</dbReference>
<feature type="domain" description="Tf2-1-like SH3-like" evidence="2">
    <location>
        <begin position="94"/>
        <end position="157"/>
    </location>
</feature>
<keyword evidence="4" id="KW-1185">Reference proteome</keyword>
<accession>A0AAU9UXC2</accession>
<comment type="caution">
    <text evidence="3">The sequence shown here is derived from an EMBL/GenBank/DDBJ whole genome shotgun (WGS) entry which is preliminary data.</text>
</comment>
<dbReference type="AlphaFoldDB" id="A0AAU9UXC2"/>
<dbReference type="Proteomes" id="UP001153954">
    <property type="component" value="Unassembled WGS sequence"/>
</dbReference>
<name>A0AAU9UXC2_EUPED</name>
<organism evidence="3 4">
    <name type="scientific">Euphydryas editha</name>
    <name type="common">Edith's checkerspot</name>
    <dbReference type="NCBI Taxonomy" id="104508"/>
    <lineage>
        <taxon>Eukaryota</taxon>
        <taxon>Metazoa</taxon>
        <taxon>Ecdysozoa</taxon>
        <taxon>Arthropoda</taxon>
        <taxon>Hexapoda</taxon>
        <taxon>Insecta</taxon>
        <taxon>Pterygota</taxon>
        <taxon>Neoptera</taxon>
        <taxon>Endopterygota</taxon>
        <taxon>Lepidoptera</taxon>
        <taxon>Glossata</taxon>
        <taxon>Ditrysia</taxon>
        <taxon>Papilionoidea</taxon>
        <taxon>Nymphalidae</taxon>
        <taxon>Nymphalinae</taxon>
        <taxon>Euphydryas</taxon>
    </lineage>
</organism>
<proteinExistence type="predicted"/>
<evidence type="ECO:0000256" key="1">
    <source>
        <dbReference type="SAM" id="MobiDB-lite"/>
    </source>
</evidence>
<protein>
    <recommendedName>
        <fullName evidence="2">Tf2-1-like SH3-like domain-containing protein</fullName>
    </recommendedName>
</protein>
<evidence type="ECO:0000313" key="3">
    <source>
        <dbReference type="EMBL" id="CAH2102561.1"/>
    </source>
</evidence>
<feature type="region of interest" description="Disordered" evidence="1">
    <location>
        <begin position="166"/>
        <end position="186"/>
    </location>
</feature>
<sequence>METPENSEYHTRLVVKQRSYVITRNATVTSDLTLNLIFKATQQTPAYLTFARELRSPIAVQSDLRAVIECIEHQQDLRKTAKDKSRRTDELAIGDFVLMNSYVLSSASKGVSSKFMPKRDGPYRIQKRVSPTTYLLTFPGSPDKVIGKYHISDLRRYYSREGECPEVPQPVALKSPRGRPRKGTVL</sequence>
<gene>
    <name evidence="3" type="ORF">EEDITHA_LOCUS17169</name>
</gene>
<reference evidence="3" key="1">
    <citation type="submission" date="2022-03" db="EMBL/GenBank/DDBJ databases">
        <authorList>
            <person name="Tunstrom K."/>
        </authorList>
    </citation>
    <scope>NUCLEOTIDE SEQUENCE</scope>
</reference>
<feature type="compositionally biased region" description="Basic residues" evidence="1">
    <location>
        <begin position="176"/>
        <end position="186"/>
    </location>
</feature>
<evidence type="ECO:0000313" key="4">
    <source>
        <dbReference type="Proteomes" id="UP001153954"/>
    </source>
</evidence>
<evidence type="ECO:0000259" key="2">
    <source>
        <dbReference type="Pfam" id="PF24626"/>
    </source>
</evidence>